<organism evidence="8 9">
    <name type="scientific">Hohenbuehelia grisea</name>
    <dbReference type="NCBI Taxonomy" id="104357"/>
    <lineage>
        <taxon>Eukaryota</taxon>
        <taxon>Fungi</taxon>
        <taxon>Dikarya</taxon>
        <taxon>Basidiomycota</taxon>
        <taxon>Agaricomycotina</taxon>
        <taxon>Agaricomycetes</taxon>
        <taxon>Agaricomycetidae</taxon>
        <taxon>Agaricales</taxon>
        <taxon>Pleurotineae</taxon>
        <taxon>Pleurotaceae</taxon>
        <taxon>Hohenbuehelia</taxon>
    </lineage>
</organism>
<keyword evidence="3 5" id="KW-0863">Zinc-finger</keyword>
<dbReference type="SMART" id="SM00355">
    <property type="entry name" value="ZnF_C2H2"/>
    <property type="match status" value="2"/>
</dbReference>
<evidence type="ECO:0000256" key="6">
    <source>
        <dbReference type="SAM" id="MobiDB-lite"/>
    </source>
</evidence>
<evidence type="ECO:0000313" key="8">
    <source>
        <dbReference type="EMBL" id="KAL0953141.1"/>
    </source>
</evidence>
<dbReference type="EMBL" id="JASNQZ010000008">
    <property type="protein sequence ID" value="KAL0953141.1"/>
    <property type="molecule type" value="Genomic_DNA"/>
</dbReference>
<dbReference type="Gene3D" id="3.30.160.60">
    <property type="entry name" value="Classic Zinc Finger"/>
    <property type="match status" value="1"/>
</dbReference>
<name>A0ABR3JCY3_9AGAR</name>
<evidence type="ECO:0000256" key="4">
    <source>
        <dbReference type="ARBA" id="ARBA00022833"/>
    </source>
</evidence>
<feature type="compositionally biased region" description="Low complexity" evidence="6">
    <location>
        <begin position="50"/>
        <end position="62"/>
    </location>
</feature>
<protein>
    <recommendedName>
        <fullName evidence="7">C2H2-type domain-containing protein</fullName>
    </recommendedName>
</protein>
<dbReference type="PANTHER" id="PTHR24409:SF295">
    <property type="entry name" value="AZ2-RELATED"/>
    <property type="match status" value="1"/>
</dbReference>
<dbReference type="Pfam" id="PF22893">
    <property type="entry name" value="ULD_2"/>
    <property type="match status" value="1"/>
</dbReference>
<keyword evidence="1" id="KW-0479">Metal-binding</keyword>
<accession>A0ABR3JCY3</accession>
<evidence type="ECO:0000256" key="3">
    <source>
        <dbReference type="ARBA" id="ARBA00022771"/>
    </source>
</evidence>
<feature type="domain" description="C2H2-type" evidence="7">
    <location>
        <begin position="463"/>
        <end position="485"/>
    </location>
</feature>
<dbReference type="PROSITE" id="PS00028">
    <property type="entry name" value="ZINC_FINGER_C2H2_1"/>
    <property type="match status" value="1"/>
</dbReference>
<reference evidence="9" key="1">
    <citation type="submission" date="2024-06" db="EMBL/GenBank/DDBJ databases">
        <title>Multi-omics analyses provide insights into the biosynthesis of the anticancer antibiotic pleurotin in Hohenbuehelia grisea.</title>
        <authorList>
            <person name="Weaver J.A."/>
            <person name="Alberti F."/>
        </authorList>
    </citation>
    <scope>NUCLEOTIDE SEQUENCE [LARGE SCALE GENOMIC DNA]</scope>
    <source>
        <strain evidence="9">T-177</strain>
    </source>
</reference>
<evidence type="ECO:0000313" key="9">
    <source>
        <dbReference type="Proteomes" id="UP001556367"/>
    </source>
</evidence>
<keyword evidence="9" id="KW-1185">Reference proteome</keyword>
<dbReference type="PROSITE" id="PS50157">
    <property type="entry name" value="ZINC_FINGER_C2H2_2"/>
    <property type="match status" value="2"/>
</dbReference>
<sequence length="521" mass="58860">MPFFSNARGFSVQHLEATEVHGNRTETTHVVNHFYAPCVVEQPPSLPDPSLRSNAARSSRTARTPHPRPNAPTADSHSFLGVASMRFSVSGTRMAADGTQIHNHATDSNPSLLGALLKMEAAINMKSLTSILLQRELELLRITIIFLDEASSTLGNGPLVPILDKLYRNTTTDLDRLRSAIQRVETDPPRLLQRVQRVIYRLLRVFSPETRNILEKCQHSRTLAQSVLAAVVFCLTNPRLSTLAADKSDAIQRFICRLNIGIPKLQHIKLHMLTLIDHLGRNLVIPMEFCSSWETFQGLFEEYCRTSIGGEFVVRGAYQVIKASNEQVLIPASFVDEVVPDMILELSIILRPPGVIGVPGFRRNFCPRCGYMSSLQCNNQWMECHRCATRFSYHEFVEPEGDTSSTDSNDRANFSTFKWNFRRVTVEYQDDKVNLADGSHRSNPGLYRASAPSLLRRKIQHKYQCEFCGGVFTAKHNLQYHLRAHNPIPSCKCHLCGALFTTRSDLRRHQKSSSPCREFLE</sequence>
<dbReference type="InterPro" id="IPR013087">
    <property type="entry name" value="Znf_C2H2_type"/>
</dbReference>
<evidence type="ECO:0000259" key="7">
    <source>
        <dbReference type="PROSITE" id="PS50157"/>
    </source>
</evidence>
<keyword evidence="2" id="KW-0677">Repeat</keyword>
<dbReference type="InterPro" id="IPR054464">
    <property type="entry name" value="ULD_fung"/>
</dbReference>
<dbReference type="InterPro" id="IPR036236">
    <property type="entry name" value="Znf_C2H2_sf"/>
</dbReference>
<proteinExistence type="predicted"/>
<gene>
    <name evidence="8" type="ORF">HGRIS_004409</name>
</gene>
<evidence type="ECO:0000256" key="2">
    <source>
        <dbReference type="ARBA" id="ARBA00022737"/>
    </source>
</evidence>
<dbReference type="PANTHER" id="PTHR24409">
    <property type="entry name" value="ZINC FINGER PROTEIN 142"/>
    <property type="match status" value="1"/>
</dbReference>
<dbReference type="Proteomes" id="UP001556367">
    <property type="component" value="Unassembled WGS sequence"/>
</dbReference>
<keyword evidence="4" id="KW-0862">Zinc</keyword>
<dbReference type="SUPFAM" id="SSF57667">
    <property type="entry name" value="beta-beta-alpha zinc fingers"/>
    <property type="match status" value="1"/>
</dbReference>
<comment type="caution">
    <text evidence="8">The sequence shown here is derived from an EMBL/GenBank/DDBJ whole genome shotgun (WGS) entry which is preliminary data.</text>
</comment>
<evidence type="ECO:0000256" key="5">
    <source>
        <dbReference type="PROSITE-ProRule" id="PRU00042"/>
    </source>
</evidence>
<feature type="domain" description="C2H2-type" evidence="7">
    <location>
        <begin position="491"/>
        <end position="518"/>
    </location>
</feature>
<evidence type="ECO:0000256" key="1">
    <source>
        <dbReference type="ARBA" id="ARBA00022723"/>
    </source>
</evidence>
<feature type="region of interest" description="Disordered" evidence="6">
    <location>
        <begin position="45"/>
        <end position="76"/>
    </location>
</feature>